<dbReference type="AlphaFoldDB" id="A0AAX4NZ46"/>
<dbReference type="InterPro" id="IPR008501">
    <property type="entry name" value="THOC7/Mft1"/>
</dbReference>
<evidence type="ECO:0000313" key="3">
    <source>
        <dbReference type="EMBL" id="WZN59111.1"/>
    </source>
</evidence>
<name>A0AAX4NZ46_9CHLO</name>
<dbReference type="Proteomes" id="UP001472866">
    <property type="component" value="Chromosome 01"/>
</dbReference>
<sequence>MERRVHNTALKDSLDVVRRSFFVFESTARPSATRSPEEARSSFLHLNNAIDALGLSFNRLVNSNRALDLDRDRYEDLRKESRVQSEVISREIDGKKAELEEAKKVKEFYEECEKLKEGIVQIPSCSKLTKNIQEAEVETATMAKHVQRMDDLNEHRKVLLDSLLVSLGELERSMEDPEKLNKLRAEEELVAAIKKEVGEIVEASKREQEMAEAG</sequence>
<reference evidence="3 4" key="1">
    <citation type="submission" date="2024-03" db="EMBL/GenBank/DDBJ databases">
        <title>Complete genome sequence of the green alga Chloropicon roscoffensis RCC1871.</title>
        <authorList>
            <person name="Lemieux C."/>
            <person name="Pombert J.-F."/>
            <person name="Otis C."/>
            <person name="Turmel M."/>
        </authorList>
    </citation>
    <scope>NUCLEOTIDE SEQUENCE [LARGE SCALE GENOMIC DNA]</scope>
    <source>
        <strain evidence="3 4">RCC1871</strain>
    </source>
</reference>
<dbReference type="Pfam" id="PF05615">
    <property type="entry name" value="THOC7"/>
    <property type="match status" value="1"/>
</dbReference>
<dbReference type="EMBL" id="CP151501">
    <property type="protein sequence ID" value="WZN59111.1"/>
    <property type="molecule type" value="Genomic_DNA"/>
</dbReference>
<evidence type="ECO:0000313" key="4">
    <source>
        <dbReference type="Proteomes" id="UP001472866"/>
    </source>
</evidence>
<dbReference type="GO" id="GO:0000445">
    <property type="term" value="C:THO complex part of transcription export complex"/>
    <property type="evidence" value="ECO:0007669"/>
    <property type="project" value="InterPro"/>
</dbReference>
<gene>
    <name evidence="3" type="ORF">HKI87_01g06360</name>
</gene>
<evidence type="ECO:0000256" key="1">
    <source>
        <dbReference type="ARBA" id="ARBA00004123"/>
    </source>
</evidence>
<accession>A0AAX4NZ46</accession>
<keyword evidence="4" id="KW-1185">Reference proteome</keyword>
<organism evidence="3 4">
    <name type="scientific">Chloropicon roscoffensis</name>
    <dbReference type="NCBI Taxonomy" id="1461544"/>
    <lineage>
        <taxon>Eukaryota</taxon>
        <taxon>Viridiplantae</taxon>
        <taxon>Chlorophyta</taxon>
        <taxon>Chloropicophyceae</taxon>
        <taxon>Chloropicales</taxon>
        <taxon>Chloropicaceae</taxon>
        <taxon>Chloropicon</taxon>
    </lineage>
</organism>
<evidence type="ECO:0000256" key="2">
    <source>
        <dbReference type="ARBA" id="ARBA00023242"/>
    </source>
</evidence>
<proteinExistence type="predicted"/>
<protein>
    <submittedName>
        <fullName evidence="3">Uncharacterized protein</fullName>
    </submittedName>
</protein>
<keyword evidence="2" id="KW-0539">Nucleus</keyword>
<dbReference type="GO" id="GO:0006397">
    <property type="term" value="P:mRNA processing"/>
    <property type="evidence" value="ECO:0007669"/>
    <property type="project" value="InterPro"/>
</dbReference>
<comment type="subcellular location">
    <subcellularLocation>
        <location evidence="1">Nucleus</location>
    </subcellularLocation>
</comment>